<evidence type="ECO:0000256" key="1">
    <source>
        <dbReference type="SAM" id="MobiDB-lite"/>
    </source>
</evidence>
<evidence type="ECO:0000313" key="2">
    <source>
        <dbReference type="EMBL" id="GHH60282.1"/>
    </source>
</evidence>
<dbReference type="EMBL" id="BNBO01000002">
    <property type="protein sequence ID" value="GHH60282.1"/>
    <property type="molecule type" value="Genomic_DNA"/>
</dbReference>
<name>A0A919FBN9_9ACTN</name>
<comment type="caution">
    <text evidence="2">The sequence shown here is derived from an EMBL/GenBank/DDBJ whole genome shotgun (WGS) entry which is preliminary data.</text>
</comment>
<dbReference type="AlphaFoldDB" id="A0A919FBN9"/>
<proteinExistence type="predicted"/>
<reference evidence="2" key="2">
    <citation type="submission" date="2020-09" db="EMBL/GenBank/DDBJ databases">
        <authorList>
            <person name="Sun Q."/>
            <person name="Ohkuma M."/>
        </authorList>
    </citation>
    <scope>NUCLEOTIDE SEQUENCE</scope>
    <source>
        <strain evidence="2">JCM 4646</strain>
    </source>
</reference>
<sequence length="76" mass="8523">MSAVTVDNPLTLPRVATPDPAANTPRPVRTVVTAPEGFEGEGFPVRRAFAKINTKSDRRRVHPQGLARRRRPPRRR</sequence>
<protein>
    <submittedName>
        <fullName evidence="2">Uncharacterized protein</fullName>
    </submittedName>
</protein>
<dbReference type="Proteomes" id="UP000617734">
    <property type="component" value="Unassembled WGS sequence"/>
</dbReference>
<feature type="compositionally biased region" description="Basic residues" evidence="1">
    <location>
        <begin position="57"/>
        <end position="76"/>
    </location>
</feature>
<organism evidence="2 3">
    <name type="scientific">Kitasatospora indigofera</name>
    <dbReference type="NCBI Taxonomy" id="67307"/>
    <lineage>
        <taxon>Bacteria</taxon>
        <taxon>Bacillati</taxon>
        <taxon>Actinomycetota</taxon>
        <taxon>Actinomycetes</taxon>
        <taxon>Kitasatosporales</taxon>
        <taxon>Streptomycetaceae</taxon>
        <taxon>Kitasatospora</taxon>
    </lineage>
</organism>
<evidence type="ECO:0000313" key="3">
    <source>
        <dbReference type="Proteomes" id="UP000617734"/>
    </source>
</evidence>
<feature type="region of interest" description="Disordered" evidence="1">
    <location>
        <begin position="1"/>
        <end position="28"/>
    </location>
</feature>
<reference evidence="2" key="1">
    <citation type="journal article" date="2014" name="Int. J. Syst. Evol. Microbiol.">
        <title>Complete genome sequence of Corynebacterium casei LMG S-19264T (=DSM 44701T), isolated from a smear-ripened cheese.</title>
        <authorList>
            <consortium name="US DOE Joint Genome Institute (JGI-PGF)"/>
            <person name="Walter F."/>
            <person name="Albersmeier A."/>
            <person name="Kalinowski J."/>
            <person name="Ruckert C."/>
        </authorList>
    </citation>
    <scope>NUCLEOTIDE SEQUENCE</scope>
    <source>
        <strain evidence="2">JCM 4646</strain>
    </source>
</reference>
<feature type="region of interest" description="Disordered" evidence="1">
    <location>
        <begin position="53"/>
        <end position="76"/>
    </location>
</feature>
<accession>A0A919FBN9</accession>
<gene>
    <name evidence="2" type="ORF">GCM10018781_04660</name>
</gene>
<keyword evidence="3" id="KW-1185">Reference proteome</keyword>